<feature type="domain" description="HAMP" evidence="16">
    <location>
        <begin position="179"/>
        <end position="233"/>
    </location>
</feature>
<evidence type="ECO:0000256" key="6">
    <source>
        <dbReference type="ARBA" id="ARBA00022679"/>
    </source>
</evidence>
<dbReference type="OrthoDB" id="9786919at2"/>
<dbReference type="InterPro" id="IPR036097">
    <property type="entry name" value="HisK_dim/P_sf"/>
</dbReference>
<keyword evidence="9 17" id="KW-0418">Kinase</keyword>
<dbReference type="Pfam" id="PF02518">
    <property type="entry name" value="HATPase_c"/>
    <property type="match status" value="1"/>
</dbReference>
<dbReference type="GO" id="GO:0005524">
    <property type="term" value="F:ATP binding"/>
    <property type="evidence" value="ECO:0007669"/>
    <property type="project" value="UniProtKB-KW"/>
</dbReference>
<comment type="subcellular location">
    <subcellularLocation>
        <location evidence="2">Cell membrane</location>
        <topology evidence="2">Multi-pass membrane protein</topology>
    </subcellularLocation>
</comment>
<dbReference type="PROSITE" id="PS50109">
    <property type="entry name" value="HIS_KIN"/>
    <property type="match status" value="1"/>
</dbReference>
<evidence type="ECO:0000256" key="13">
    <source>
        <dbReference type="ARBA" id="ARBA00023136"/>
    </source>
</evidence>
<accession>A0A2A2IGA5</accession>
<dbReference type="Gene3D" id="1.10.287.130">
    <property type="match status" value="1"/>
</dbReference>
<dbReference type="PRINTS" id="PR00344">
    <property type="entry name" value="BCTRLSENSOR"/>
</dbReference>
<dbReference type="PROSITE" id="PS50885">
    <property type="entry name" value="HAMP"/>
    <property type="match status" value="1"/>
</dbReference>
<dbReference type="RefSeq" id="WP_095654653.1">
    <property type="nucleotide sequence ID" value="NZ_NPOA01000003.1"/>
</dbReference>
<feature type="domain" description="Histidine kinase" evidence="15">
    <location>
        <begin position="241"/>
        <end position="451"/>
    </location>
</feature>
<dbReference type="InterPro" id="IPR050428">
    <property type="entry name" value="TCS_sensor_his_kinase"/>
</dbReference>
<evidence type="ECO:0000259" key="15">
    <source>
        <dbReference type="PROSITE" id="PS50109"/>
    </source>
</evidence>
<dbReference type="InterPro" id="IPR003594">
    <property type="entry name" value="HATPase_dom"/>
</dbReference>
<keyword evidence="18" id="KW-1185">Reference proteome</keyword>
<dbReference type="CDD" id="cd06225">
    <property type="entry name" value="HAMP"/>
    <property type="match status" value="1"/>
</dbReference>
<evidence type="ECO:0000256" key="10">
    <source>
        <dbReference type="ARBA" id="ARBA00022840"/>
    </source>
</evidence>
<evidence type="ECO:0000256" key="7">
    <source>
        <dbReference type="ARBA" id="ARBA00022692"/>
    </source>
</evidence>
<keyword evidence="6" id="KW-0808">Transferase</keyword>
<dbReference type="InterPro" id="IPR003661">
    <property type="entry name" value="HisK_dim/P_dom"/>
</dbReference>
<dbReference type="PANTHER" id="PTHR45436:SF5">
    <property type="entry name" value="SENSOR HISTIDINE KINASE TRCS"/>
    <property type="match status" value="1"/>
</dbReference>
<keyword evidence="8" id="KW-0547">Nucleotide-binding</keyword>
<evidence type="ECO:0000256" key="14">
    <source>
        <dbReference type="SAM" id="Phobius"/>
    </source>
</evidence>
<dbReference type="SUPFAM" id="SSF47384">
    <property type="entry name" value="Homodimeric domain of signal transducing histidine kinase"/>
    <property type="match status" value="1"/>
</dbReference>
<organism evidence="17 18">
    <name type="scientific">Virgibacillus profundi</name>
    <dbReference type="NCBI Taxonomy" id="2024555"/>
    <lineage>
        <taxon>Bacteria</taxon>
        <taxon>Bacillati</taxon>
        <taxon>Bacillota</taxon>
        <taxon>Bacilli</taxon>
        <taxon>Bacillales</taxon>
        <taxon>Bacillaceae</taxon>
        <taxon>Virgibacillus</taxon>
    </lineage>
</organism>
<dbReference type="SMART" id="SM00388">
    <property type="entry name" value="HisKA"/>
    <property type="match status" value="1"/>
</dbReference>
<evidence type="ECO:0000313" key="17">
    <source>
        <dbReference type="EMBL" id="PAV30687.1"/>
    </source>
</evidence>
<dbReference type="AlphaFoldDB" id="A0A2A2IGA5"/>
<evidence type="ECO:0000256" key="8">
    <source>
        <dbReference type="ARBA" id="ARBA00022741"/>
    </source>
</evidence>
<name>A0A2A2IGA5_9BACI</name>
<dbReference type="Pfam" id="PF00672">
    <property type="entry name" value="HAMP"/>
    <property type="match status" value="1"/>
</dbReference>
<evidence type="ECO:0000256" key="3">
    <source>
        <dbReference type="ARBA" id="ARBA00012438"/>
    </source>
</evidence>
<gene>
    <name evidence="17" type="ORF">CIL05_06185</name>
</gene>
<dbReference type="Proteomes" id="UP000218887">
    <property type="component" value="Unassembled WGS sequence"/>
</dbReference>
<comment type="caution">
    <text evidence="17">The sequence shown here is derived from an EMBL/GenBank/DDBJ whole genome shotgun (WGS) entry which is preliminary data.</text>
</comment>
<dbReference type="Gene3D" id="3.30.565.10">
    <property type="entry name" value="Histidine kinase-like ATPase, C-terminal domain"/>
    <property type="match status" value="1"/>
</dbReference>
<dbReference type="EC" id="2.7.13.3" evidence="3"/>
<dbReference type="CDD" id="cd00075">
    <property type="entry name" value="HATPase"/>
    <property type="match status" value="1"/>
</dbReference>
<dbReference type="PANTHER" id="PTHR45436">
    <property type="entry name" value="SENSOR HISTIDINE KINASE YKOH"/>
    <property type="match status" value="1"/>
</dbReference>
<evidence type="ECO:0000256" key="12">
    <source>
        <dbReference type="ARBA" id="ARBA00023012"/>
    </source>
</evidence>
<dbReference type="Pfam" id="PF00512">
    <property type="entry name" value="HisKA"/>
    <property type="match status" value="1"/>
</dbReference>
<evidence type="ECO:0000259" key="16">
    <source>
        <dbReference type="PROSITE" id="PS50885"/>
    </source>
</evidence>
<evidence type="ECO:0000256" key="5">
    <source>
        <dbReference type="ARBA" id="ARBA00022553"/>
    </source>
</evidence>
<evidence type="ECO:0000256" key="4">
    <source>
        <dbReference type="ARBA" id="ARBA00022475"/>
    </source>
</evidence>
<keyword evidence="13 14" id="KW-0472">Membrane</keyword>
<evidence type="ECO:0000256" key="1">
    <source>
        <dbReference type="ARBA" id="ARBA00000085"/>
    </source>
</evidence>
<keyword evidence="4" id="KW-1003">Cell membrane</keyword>
<keyword evidence="12" id="KW-0902">Two-component regulatory system</keyword>
<keyword evidence="5" id="KW-0597">Phosphoprotein</keyword>
<feature type="transmembrane region" description="Helical" evidence="14">
    <location>
        <begin position="155"/>
        <end position="182"/>
    </location>
</feature>
<dbReference type="FunFam" id="3.30.565.10:FF:000006">
    <property type="entry name" value="Sensor histidine kinase WalK"/>
    <property type="match status" value="1"/>
</dbReference>
<keyword evidence="7 14" id="KW-0812">Transmembrane</keyword>
<dbReference type="InterPro" id="IPR036890">
    <property type="entry name" value="HATPase_C_sf"/>
</dbReference>
<dbReference type="SMART" id="SM00387">
    <property type="entry name" value="HATPase_c"/>
    <property type="match status" value="1"/>
</dbReference>
<dbReference type="InterPro" id="IPR003660">
    <property type="entry name" value="HAMP_dom"/>
</dbReference>
<reference evidence="17 18" key="1">
    <citation type="submission" date="2017-08" db="EMBL/GenBank/DDBJ databases">
        <title>Virgibacillus indicus sp. nov. and Virgibacillus profoundi sp. nov, two moderately halophilic bacteria isolated from marine sediment by using the Microfluidic Streak Plate.</title>
        <authorList>
            <person name="Xu B."/>
            <person name="Hu B."/>
            <person name="Wang J."/>
            <person name="Zhu Y."/>
            <person name="Huang L."/>
            <person name="Du W."/>
            <person name="Huang Y."/>
        </authorList>
    </citation>
    <scope>NUCLEOTIDE SEQUENCE [LARGE SCALE GENOMIC DNA]</scope>
    <source>
        <strain evidence="17 18">IO3-P3-H5</strain>
    </source>
</reference>
<dbReference type="InterPro" id="IPR005467">
    <property type="entry name" value="His_kinase_dom"/>
</dbReference>
<dbReference type="GO" id="GO:0000155">
    <property type="term" value="F:phosphorelay sensor kinase activity"/>
    <property type="evidence" value="ECO:0007669"/>
    <property type="project" value="InterPro"/>
</dbReference>
<keyword evidence="10" id="KW-0067">ATP-binding</keyword>
<protein>
    <recommendedName>
        <fullName evidence="3">histidine kinase</fullName>
        <ecNumber evidence="3">2.7.13.3</ecNumber>
    </recommendedName>
</protein>
<dbReference type="EMBL" id="NPOA01000003">
    <property type="protein sequence ID" value="PAV30687.1"/>
    <property type="molecule type" value="Genomic_DNA"/>
</dbReference>
<dbReference type="SUPFAM" id="SSF55874">
    <property type="entry name" value="ATPase domain of HSP90 chaperone/DNA topoisomerase II/histidine kinase"/>
    <property type="match status" value="1"/>
</dbReference>
<dbReference type="Gene3D" id="6.10.340.10">
    <property type="match status" value="1"/>
</dbReference>
<evidence type="ECO:0000313" key="18">
    <source>
        <dbReference type="Proteomes" id="UP000218887"/>
    </source>
</evidence>
<keyword evidence="11 14" id="KW-1133">Transmembrane helix</keyword>
<dbReference type="FunFam" id="1.10.287.130:FF:000001">
    <property type="entry name" value="Two-component sensor histidine kinase"/>
    <property type="match status" value="1"/>
</dbReference>
<dbReference type="InterPro" id="IPR004358">
    <property type="entry name" value="Sig_transdc_His_kin-like_C"/>
</dbReference>
<dbReference type="CDD" id="cd00082">
    <property type="entry name" value="HisKA"/>
    <property type="match status" value="1"/>
</dbReference>
<proteinExistence type="predicted"/>
<evidence type="ECO:0000256" key="11">
    <source>
        <dbReference type="ARBA" id="ARBA00022989"/>
    </source>
</evidence>
<comment type="catalytic activity">
    <reaction evidence="1">
        <text>ATP + protein L-histidine = ADP + protein N-phospho-L-histidine.</text>
        <dbReference type="EC" id="2.7.13.3"/>
    </reaction>
</comment>
<dbReference type="GO" id="GO:0005886">
    <property type="term" value="C:plasma membrane"/>
    <property type="evidence" value="ECO:0007669"/>
    <property type="project" value="UniProtKB-SubCell"/>
</dbReference>
<evidence type="ECO:0000256" key="2">
    <source>
        <dbReference type="ARBA" id="ARBA00004651"/>
    </source>
</evidence>
<sequence>MKLKTKIQLFSSLFMLVLVLLVNTSAYFLFYKITSDRELEQLTDQTNLLVKTLAENPDISKEETSELIFAYLPTNGMAKVFPEEGQPIEWLYKGENAYNALEGEFSTTESQVIISPVDGVSIAVISKPIIWNNGEIVTLQVSNNLIDFRETMKNLFYVLVIASAIMLIPSVIAGVVLSRFLLNPIKKLIQTMKENTQHAKWQKIDVENRSQDELYEMEQTFNEMIDYLKDNFEKQEIFVSDASHELKTPISIVKSYSQLLERRGIDNPALVKESIEAIDSEADRMQKLVEQMLSLAKNKQIAVMQQVDLVELSEETTNTFRSAYSRQVTFEKSTDSLVVNGNKDQLEQIIYILIDNALKYSKNEVNVKISENNNQVVFKVRDLGKGIPKEEQERIFERFYRMDKARSRDTGGTGLGLAIAKAITNEHRGDLSVTSKMGEGSTFTLRLPLVKES</sequence>
<evidence type="ECO:0000256" key="9">
    <source>
        <dbReference type="ARBA" id="ARBA00022777"/>
    </source>
</evidence>